<dbReference type="STRING" id="745531.A0A0C3PGU8"/>
<feature type="compositionally biased region" description="Polar residues" evidence="1">
    <location>
        <begin position="179"/>
        <end position="200"/>
    </location>
</feature>
<evidence type="ECO:0000256" key="1">
    <source>
        <dbReference type="SAM" id="MobiDB-lite"/>
    </source>
</evidence>
<keyword evidence="3" id="KW-1185">Reference proteome</keyword>
<feature type="compositionally biased region" description="Polar residues" evidence="1">
    <location>
        <begin position="210"/>
        <end position="225"/>
    </location>
</feature>
<dbReference type="AlphaFoldDB" id="A0A0C3PGU8"/>
<protein>
    <submittedName>
        <fullName evidence="2">Uncharacterized protein</fullName>
    </submittedName>
</protein>
<organism evidence="2 3">
    <name type="scientific">Phlebiopsis gigantea (strain 11061_1 CR5-6)</name>
    <name type="common">White-rot fungus</name>
    <name type="synonym">Peniophora gigantea</name>
    <dbReference type="NCBI Taxonomy" id="745531"/>
    <lineage>
        <taxon>Eukaryota</taxon>
        <taxon>Fungi</taxon>
        <taxon>Dikarya</taxon>
        <taxon>Basidiomycota</taxon>
        <taxon>Agaricomycotina</taxon>
        <taxon>Agaricomycetes</taxon>
        <taxon>Polyporales</taxon>
        <taxon>Phanerochaetaceae</taxon>
        <taxon>Phlebiopsis</taxon>
    </lineage>
</organism>
<evidence type="ECO:0000313" key="3">
    <source>
        <dbReference type="Proteomes" id="UP000053257"/>
    </source>
</evidence>
<name>A0A0C3PGU8_PHLG1</name>
<feature type="region of interest" description="Disordered" evidence="1">
    <location>
        <begin position="143"/>
        <end position="272"/>
    </location>
</feature>
<accession>A0A0C3PGU8</accession>
<dbReference type="OrthoDB" id="3355886at2759"/>
<dbReference type="Proteomes" id="UP000053257">
    <property type="component" value="Unassembled WGS sequence"/>
</dbReference>
<feature type="compositionally biased region" description="Polar residues" evidence="1">
    <location>
        <begin position="143"/>
        <end position="156"/>
    </location>
</feature>
<sequence>MLPSLAGVSRVESCLCMALDVVQVVEEMVAVESTAVNREILYQAGEKEGIRGEERVTFSARGPPHKPATAQLNSLPPTTTMSSVLRQSFARHSRSLSRSLAVATQARAFHSPFAVLSSATPTHTQPPPAEPSSALYEKQWDTTAHPTLSPSGQRTYVVSEPDPRGTPYNVPYGAYPTSAPYTNFPATEAPQTAPRSSTSPDLAHPVTTRAAPQNPTGSNDAQGIQDSAAVRSAEAPGQLKAGSEGGLGLMDAATTKPGEGELAARNPQPDDPAVAETFSAMGVQNAWKARK</sequence>
<reference evidence="2 3" key="1">
    <citation type="journal article" date="2014" name="PLoS Genet.">
        <title>Analysis of the Phlebiopsis gigantea genome, transcriptome and secretome provides insight into its pioneer colonization strategies of wood.</title>
        <authorList>
            <person name="Hori C."/>
            <person name="Ishida T."/>
            <person name="Igarashi K."/>
            <person name="Samejima M."/>
            <person name="Suzuki H."/>
            <person name="Master E."/>
            <person name="Ferreira P."/>
            <person name="Ruiz-Duenas F.J."/>
            <person name="Held B."/>
            <person name="Canessa P."/>
            <person name="Larrondo L.F."/>
            <person name="Schmoll M."/>
            <person name="Druzhinina I.S."/>
            <person name="Kubicek C.P."/>
            <person name="Gaskell J.A."/>
            <person name="Kersten P."/>
            <person name="St John F."/>
            <person name="Glasner J."/>
            <person name="Sabat G."/>
            <person name="Splinter BonDurant S."/>
            <person name="Syed K."/>
            <person name="Yadav J."/>
            <person name="Mgbeahuruike A.C."/>
            <person name="Kovalchuk A."/>
            <person name="Asiegbu F.O."/>
            <person name="Lackner G."/>
            <person name="Hoffmeister D."/>
            <person name="Rencoret J."/>
            <person name="Gutierrez A."/>
            <person name="Sun H."/>
            <person name="Lindquist E."/>
            <person name="Barry K."/>
            <person name="Riley R."/>
            <person name="Grigoriev I.V."/>
            <person name="Henrissat B."/>
            <person name="Kues U."/>
            <person name="Berka R.M."/>
            <person name="Martinez A.T."/>
            <person name="Covert S.F."/>
            <person name="Blanchette R.A."/>
            <person name="Cullen D."/>
        </authorList>
    </citation>
    <scope>NUCLEOTIDE SEQUENCE [LARGE SCALE GENOMIC DNA]</scope>
    <source>
        <strain evidence="2 3">11061_1 CR5-6</strain>
    </source>
</reference>
<dbReference type="HOGENOM" id="CLU_083385_0_0_1"/>
<evidence type="ECO:0000313" key="2">
    <source>
        <dbReference type="EMBL" id="KIP05033.1"/>
    </source>
</evidence>
<proteinExistence type="predicted"/>
<gene>
    <name evidence="2" type="ORF">PHLGIDRAFT_36643</name>
</gene>
<dbReference type="EMBL" id="KN840555">
    <property type="protein sequence ID" value="KIP05033.1"/>
    <property type="molecule type" value="Genomic_DNA"/>
</dbReference>